<evidence type="ECO:0008006" key="5">
    <source>
        <dbReference type="Google" id="ProtNLM"/>
    </source>
</evidence>
<feature type="region of interest" description="Disordered" evidence="1">
    <location>
        <begin position="220"/>
        <end position="256"/>
    </location>
</feature>
<feature type="transmembrane region" description="Helical" evidence="2">
    <location>
        <begin position="135"/>
        <end position="157"/>
    </location>
</feature>
<feature type="compositionally biased region" description="Basic and acidic residues" evidence="1">
    <location>
        <begin position="244"/>
        <end position="256"/>
    </location>
</feature>
<feature type="transmembrane region" description="Helical" evidence="2">
    <location>
        <begin position="80"/>
        <end position="101"/>
    </location>
</feature>
<dbReference type="AlphaFoldDB" id="A0A9W7F8D5"/>
<keyword evidence="4" id="KW-1185">Reference proteome</keyword>
<reference evidence="4" key="1">
    <citation type="journal article" date="2023" name="Commun. Biol.">
        <title>Genome analysis of Parmales, the sister group of diatoms, reveals the evolutionary specialization of diatoms from phago-mixotrophs to photoautotrophs.</title>
        <authorList>
            <person name="Ban H."/>
            <person name="Sato S."/>
            <person name="Yoshikawa S."/>
            <person name="Yamada K."/>
            <person name="Nakamura Y."/>
            <person name="Ichinomiya M."/>
            <person name="Sato N."/>
            <person name="Blanc-Mathieu R."/>
            <person name="Endo H."/>
            <person name="Kuwata A."/>
            <person name="Ogata H."/>
        </authorList>
    </citation>
    <scope>NUCLEOTIDE SEQUENCE [LARGE SCALE GENOMIC DNA]</scope>
    <source>
        <strain evidence="4">NIES 3699</strain>
    </source>
</reference>
<keyword evidence="2" id="KW-0472">Membrane</keyword>
<keyword evidence="2" id="KW-0812">Transmembrane</keyword>
<dbReference type="Proteomes" id="UP001165160">
    <property type="component" value="Unassembled WGS sequence"/>
</dbReference>
<name>A0A9W7F8D5_9STRA</name>
<keyword evidence="2" id="KW-1133">Transmembrane helix</keyword>
<proteinExistence type="predicted"/>
<organism evidence="3 4">
    <name type="scientific">Triparma verrucosa</name>
    <dbReference type="NCBI Taxonomy" id="1606542"/>
    <lineage>
        <taxon>Eukaryota</taxon>
        <taxon>Sar</taxon>
        <taxon>Stramenopiles</taxon>
        <taxon>Ochrophyta</taxon>
        <taxon>Bolidophyceae</taxon>
        <taxon>Parmales</taxon>
        <taxon>Triparmaceae</taxon>
        <taxon>Triparma</taxon>
    </lineage>
</organism>
<gene>
    <name evidence="3" type="ORF">TrVE_jg8191</name>
</gene>
<comment type="caution">
    <text evidence="3">The sequence shown here is derived from an EMBL/GenBank/DDBJ whole genome shotgun (WGS) entry which is preliminary data.</text>
</comment>
<protein>
    <recommendedName>
        <fullName evidence="5">Transmembrane protein</fullName>
    </recommendedName>
</protein>
<feature type="transmembrane region" description="Helical" evidence="2">
    <location>
        <begin position="169"/>
        <end position="188"/>
    </location>
</feature>
<evidence type="ECO:0000313" key="4">
    <source>
        <dbReference type="Proteomes" id="UP001165160"/>
    </source>
</evidence>
<evidence type="ECO:0000256" key="1">
    <source>
        <dbReference type="SAM" id="MobiDB-lite"/>
    </source>
</evidence>
<accession>A0A9W7F8D5</accession>
<evidence type="ECO:0000313" key="3">
    <source>
        <dbReference type="EMBL" id="GMI05018.1"/>
    </source>
</evidence>
<sequence>MSTRRRNHTSSDHPHGKRPSIVDISRDAKFATSSKMRRSENVRDRMDAAGQFSIIAALMTGSAISFFTTELPPNISDHDIAANAFLISSASTVGLSMILLFQQTLEYIFCLRLLASYGTEVSGKMIRKFRWFRRIGEVSFFLAVPAFFISSSTLAYVKGNEISPFVGRVNFLILTALMVFLMVMLVCMKCMQRRVNMEATKQEEEELELEVTKQKITIAHSKGGEGVGEGGEEGKGAEMMRSTEMTERGIEQDQEI</sequence>
<feature type="region of interest" description="Disordered" evidence="1">
    <location>
        <begin position="1"/>
        <end position="20"/>
    </location>
</feature>
<dbReference type="EMBL" id="BRXX01000324">
    <property type="protein sequence ID" value="GMI05018.1"/>
    <property type="molecule type" value="Genomic_DNA"/>
</dbReference>
<evidence type="ECO:0000256" key="2">
    <source>
        <dbReference type="SAM" id="Phobius"/>
    </source>
</evidence>
<feature type="transmembrane region" description="Helical" evidence="2">
    <location>
        <begin position="48"/>
        <end position="68"/>
    </location>
</feature>